<dbReference type="InterPro" id="IPR000223">
    <property type="entry name" value="Pept_S26A_signal_pept_1"/>
</dbReference>
<evidence type="ECO:0000313" key="9">
    <source>
        <dbReference type="Proteomes" id="UP000315750"/>
    </source>
</evidence>
<proteinExistence type="inferred from homology"/>
<dbReference type="NCBIfam" id="TIGR02098">
    <property type="entry name" value="MJ0042_CXXC"/>
    <property type="match status" value="1"/>
</dbReference>
<dbReference type="GO" id="GO:0016020">
    <property type="term" value="C:membrane"/>
    <property type="evidence" value="ECO:0007669"/>
    <property type="project" value="UniProtKB-SubCell"/>
</dbReference>
<dbReference type="PROSITE" id="PS00760">
    <property type="entry name" value="SPASE_I_2"/>
    <property type="match status" value="1"/>
</dbReference>
<keyword evidence="5 6" id="KW-0378">Hydrolase</keyword>
<evidence type="ECO:0000259" key="7">
    <source>
        <dbReference type="Pfam" id="PF10502"/>
    </source>
</evidence>
<dbReference type="NCBIfam" id="TIGR02227">
    <property type="entry name" value="sigpep_I_bact"/>
    <property type="match status" value="1"/>
</dbReference>
<dbReference type="InterPro" id="IPR019757">
    <property type="entry name" value="Pept_S26A_signal_pept_1_Lys-AS"/>
</dbReference>
<evidence type="ECO:0000256" key="5">
    <source>
        <dbReference type="ARBA" id="ARBA00022801"/>
    </source>
</evidence>
<comment type="subcellular location">
    <subcellularLocation>
        <location evidence="6">Membrane</location>
        <topology evidence="6">Single-pass type II membrane protein</topology>
    </subcellularLocation>
</comment>
<keyword evidence="6" id="KW-0645">Protease</keyword>
<dbReference type="Gene3D" id="2.10.109.10">
    <property type="entry name" value="Umud Fragment, subunit A"/>
    <property type="match status" value="2"/>
</dbReference>
<gene>
    <name evidence="8" type="ORF">Pan181_49900</name>
</gene>
<protein>
    <recommendedName>
        <fullName evidence="4 6">Signal peptidase I</fullName>
        <ecNumber evidence="3 6">3.4.21.89</ecNumber>
    </recommendedName>
</protein>
<organism evidence="8 9">
    <name type="scientific">Aeoliella mucimassa</name>
    <dbReference type="NCBI Taxonomy" id="2527972"/>
    <lineage>
        <taxon>Bacteria</taxon>
        <taxon>Pseudomonadati</taxon>
        <taxon>Planctomycetota</taxon>
        <taxon>Planctomycetia</taxon>
        <taxon>Pirellulales</taxon>
        <taxon>Lacipirellulaceae</taxon>
        <taxon>Aeoliella</taxon>
    </lineage>
</organism>
<dbReference type="CDD" id="cd06530">
    <property type="entry name" value="S26_SPase_I"/>
    <property type="match status" value="1"/>
</dbReference>
<dbReference type="EC" id="3.4.21.89" evidence="3 6"/>
<dbReference type="KEGG" id="amuc:Pan181_49900"/>
<evidence type="ECO:0000256" key="4">
    <source>
        <dbReference type="ARBA" id="ARBA00019232"/>
    </source>
</evidence>
<dbReference type="Pfam" id="PF10502">
    <property type="entry name" value="Peptidase_S26"/>
    <property type="match status" value="1"/>
</dbReference>
<evidence type="ECO:0000256" key="6">
    <source>
        <dbReference type="RuleBase" id="RU362042"/>
    </source>
</evidence>
<dbReference type="PANTHER" id="PTHR43390:SF1">
    <property type="entry name" value="CHLOROPLAST PROCESSING PEPTIDASE"/>
    <property type="match status" value="1"/>
</dbReference>
<dbReference type="RefSeq" id="WP_145251156.1">
    <property type="nucleotide sequence ID" value="NZ_CP036278.1"/>
</dbReference>
<evidence type="ECO:0000256" key="3">
    <source>
        <dbReference type="ARBA" id="ARBA00013208"/>
    </source>
</evidence>
<sequence length="387" mass="42739">MKALDQPNHLLHAWLRSMALLGIALTLSETFLVLGVVSPVAIEGSSMAPTALGPHLEAMCPHCQLAFAVGLDQRPASNRLVCPNCLQIFEVDEQLPLAAGQRVLVDRVHYEMFDAQRWDVVVFRCPEHPTDYCIKRVIGLPGEHVDFEKGDLVIDDQIVRKTLSEQLRLRQSVHVERDDLQAWFAPRDGWSYDHCTWTHQGPSTQLCFAPIGDLAVLNHLGVNQAAVLPRSIALDLMVTCQAKLGPQATLQFVAEFGEGTRLESSQVTDSRASESGVSLVWSLFDRQALLAVDGSQTVEQTRSTPWPGPPGLRIEAVGEVEITDLTVWRDIHYHTRPVDRWPAAGVQVSPQNLFVVGDNVAISSDSRTWASHQLPAKLLIGRPIGVE</sequence>
<evidence type="ECO:0000256" key="1">
    <source>
        <dbReference type="ARBA" id="ARBA00000677"/>
    </source>
</evidence>
<dbReference type="InterPro" id="IPR036286">
    <property type="entry name" value="LexA/Signal_pep-like_sf"/>
</dbReference>
<dbReference type="PRINTS" id="PR00727">
    <property type="entry name" value="LEADERPTASE"/>
</dbReference>
<dbReference type="PANTHER" id="PTHR43390">
    <property type="entry name" value="SIGNAL PEPTIDASE I"/>
    <property type="match status" value="1"/>
</dbReference>
<comment type="similarity">
    <text evidence="2 6">Belongs to the peptidase S26 family.</text>
</comment>
<dbReference type="InterPro" id="IPR019533">
    <property type="entry name" value="Peptidase_S26"/>
</dbReference>
<dbReference type="OrthoDB" id="9802919at2"/>
<feature type="domain" description="Peptidase S26" evidence="7">
    <location>
        <begin position="97"/>
        <end position="171"/>
    </location>
</feature>
<dbReference type="Proteomes" id="UP000315750">
    <property type="component" value="Chromosome"/>
</dbReference>
<name>A0A518AVK1_9BACT</name>
<dbReference type="GO" id="GO:0004252">
    <property type="term" value="F:serine-type endopeptidase activity"/>
    <property type="evidence" value="ECO:0007669"/>
    <property type="project" value="InterPro"/>
</dbReference>
<dbReference type="InterPro" id="IPR019758">
    <property type="entry name" value="Pept_S26A_signal_pept_1_CS"/>
</dbReference>
<dbReference type="InterPro" id="IPR011723">
    <property type="entry name" value="Znf/thioredoxin_put"/>
</dbReference>
<dbReference type="PROSITE" id="PS00761">
    <property type="entry name" value="SPASE_I_3"/>
    <property type="match status" value="1"/>
</dbReference>
<evidence type="ECO:0000313" key="8">
    <source>
        <dbReference type="EMBL" id="QDU58750.1"/>
    </source>
</evidence>
<comment type="catalytic activity">
    <reaction evidence="1 6">
        <text>Cleavage of hydrophobic, N-terminal signal or leader sequences from secreted and periplasmic proteins.</text>
        <dbReference type="EC" id="3.4.21.89"/>
    </reaction>
</comment>
<reference evidence="8 9" key="1">
    <citation type="submission" date="2019-02" db="EMBL/GenBank/DDBJ databases">
        <title>Deep-cultivation of Planctomycetes and their phenomic and genomic characterization uncovers novel biology.</title>
        <authorList>
            <person name="Wiegand S."/>
            <person name="Jogler M."/>
            <person name="Boedeker C."/>
            <person name="Pinto D."/>
            <person name="Vollmers J."/>
            <person name="Rivas-Marin E."/>
            <person name="Kohn T."/>
            <person name="Peeters S.H."/>
            <person name="Heuer A."/>
            <person name="Rast P."/>
            <person name="Oberbeckmann S."/>
            <person name="Bunk B."/>
            <person name="Jeske O."/>
            <person name="Meyerdierks A."/>
            <person name="Storesund J.E."/>
            <person name="Kallscheuer N."/>
            <person name="Luecker S."/>
            <person name="Lage O.M."/>
            <person name="Pohl T."/>
            <person name="Merkel B.J."/>
            <person name="Hornburger P."/>
            <person name="Mueller R.-W."/>
            <person name="Bruemmer F."/>
            <person name="Labrenz M."/>
            <person name="Spormann A.M."/>
            <person name="Op den Camp H."/>
            <person name="Overmann J."/>
            <person name="Amann R."/>
            <person name="Jetten M.S.M."/>
            <person name="Mascher T."/>
            <person name="Medema M.H."/>
            <person name="Devos D.P."/>
            <person name="Kaster A.-K."/>
            <person name="Ovreas L."/>
            <person name="Rohde M."/>
            <person name="Galperin M.Y."/>
            <person name="Jogler C."/>
        </authorList>
    </citation>
    <scope>NUCLEOTIDE SEQUENCE [LARGE SCALE GENOMIC DNA]</scope>
    <source>
        <strain evidence="8 9">Pan181</strain>
    </source>
</reference>
<keyword evidence="9" id="KW-1185">Reference proteome</keyword>
<dbReference type="EMBL" id="CP036278">
    <property type="protein sequence ID" value="QDU58750.1"/>
    <property type="molecule type" value="Genomic_DNA"/>
</dbReference>
<dbReference type="AlphaFoldDB" id="A0A518AVK1"/>
<dbReference type="SUPFAM" id="SSF51306">
    <property type="entry name" value="LexA/Signal peptidase"/>
    <property type="match status" value="2"/>
</dbReference>
<dbReference type="GO" id="GO:0009003">
    <property type="term" value="F:signal peptidase activity"/>
    <property type="evidence" value="ECO:0007669"/>
    <property type="project" value="UniProtKB-EC"/>
</dbReference>
<dbReference type="GO" id="GO:0006465">
    <property type="term" value="P:signal peptide processing"/>
    <property type="evidence" value="ECO:0007669"/>
    <property type="project" value="InterPro"/>
</dbReference>
<evidence type="ECO:0000256" key="2">
    <source>
        <dbReference type="ARBA" id="ARBA00009370"/>
    </source>
</evidence>
<accession>A0A518AVK1</accession>